<organism evidence="3 4">
    <name type="scientific">Vitis vinifera</name>
    <name type="common">Grape</name>
    <dbReference type="NCBI Taxonomy" id="29760"/>
    <lineage>
        <taxon>Eukaryota</taxon>
        <taxon>Viridiplantae</taxon>
        <taxon>Streptophyta</taxon>
        <taxon>Embryophyta</taxon>
        <taxon>Tracheophyta</taxon>
        <taxon>Spermatophyta</taxon>
        <taxon>Magnoliopsida</taxon>
        <taxon>eudicotyledons</taxon>
        <taxon>Gunneridae</taxon>
        <taxon>Pentapetalae</taxon>
        <taxon>rosids</taxon>
        <taxon>Vitales</taxon>
        <taxon>Vitaceae</taxon>
        <taxon>Viteae</taxon>
        <taxon>Vitis</taxon>
    </lineage>
</organism>
<name>A0A438ECK4_VITVI</name>
<dbReference type="Proteomes" id="UP000288805">
    <property type="component" value="Unassembled WGS sequence"/>
</dbReference>
<feature type="signal peptide" evidence="2">
    <location>
        <begin position="1"/>
        <end position="25"/>
    </location>
</feature>
<gene>
    <name evidence="3" type="ORF">CK203_092100</name>
</gene>
<evidence type="ECO:0000256" key="2">
    <source>
        <dbReference type="SAM" id="SignalP"/>
    </source>
</evidence>
<dbReference type="EMBL" id="QGNW01001324">
    <property type="protein sequence ID" value="RVW45587.1"/>
    <property type="molecule type" value="Genomic_DNA"/>
</dbReference>
<proteinExistence type="predicted"/>
<comment type="caution">
    <text evidence="3">The sequence shown here is derived from an EMBL/GenBank/DDBJ whole genome shotgun (WGS) entry which is preliminary data.</text>
</comment>
<evidence type="ECO:0000313" key="3">
    <source>
        <dbReference type="EMBL" id="RVW45587.1"/>
    </source>
</evidence>
<sequence>MMEKAYSLFLCVLLILVLFLPSTAAGRALLQTAQTEGEGGNHGGNDGSKVGVTGSRSKPAPSKTGVSSPSKPTPVESTNSRKAAVSCGQGNGTLHVCPDRFQLNAPHIHVTATEAFEVEVKWKIQNEENNSDNYSYLRS</sequence>
<protein>
    <submittedName>
        <fullName evidence="3">Uncharacterized protein</fullName>
    </submittedName>
</protein>
<feature type="chain" id="PRO_5019395893" evidence="2">
    <location>
        <begin position="26"/>
        <end position="139"/>
    </location>
</feature>
<evidence type="ECO:0000313" key="4">
    <source>
        <dbReference type="Proteomes" id="UP000288805"/>
    </source>
</evidence>
<keyword evidence="2" id="KW-0732">Signal</keyword>
<evidence type="ECO:0000256" key="1">
    <source>
        <dbReference type="SAM" id="MobiDB-lite"/>
    </source>
</evidence>
<feature type="compositionally biased region" description="Gly residues" evidence="1">
    <location>
        <begin position="37"/>
        <end position="46"/>
    </location>
</feature>
<feature type="compositionally biased region" description="Polar residues" evidence="1">
    <location>
        <begin position="64"/>
        <end position="81"/>
    </location>
</feature>
<feature type="region of interest" description="Disordered" evidence="1">
    <location>
        <begin position="34"/>
        <end position="86"/>
    </location>
</feature>
<dbReference type="AlphaFoldDB" id="A0A438ECK4"/>
<accession>A0A438ECK4</accession>
<reference evidence="3 4" key="1">
    <citation type="journal article" date="2018" name="PLoS Genet.">
        <title>Population sequencing reveals clonal diversity and ancestral inbreeding in the grapevine cultivar Chardonnay.</title>
        <authorList>
            <person name="Roach M.J."/>
            <person name="Johnson D.L."/>
            <person name="Bohlmann J."/>
            <person name="van Vuuren H.J."/>
            <person name="Jones S.J."/>
            <person name="Pretorius I.S."/>
            <person name="Schmidt S.A."/>
            <person name="Borneman A.R."/>
        </authorList>
    </citation>
    <scope>NUCLEOTIDE SEQUENCE [LARGE SCALE GENOMIC DNA]</scope>
    <source>
        <strain evidence="4">cv. Chardonnay</strain>
        <tissue evidence="3">Leaf</tissue>
    </source>
</reference>